<proteinExistence type="predicted"/>
<evidence type="ECO:0000259" key="4">
    <source>
        <dbReference type="Pfam" id="PF26272"/>
    </source>
</evidence>
<evidence type="ECO:0000313" key="5">
    <source>
        <dbReference type="EMBL" id="SHG99236.1"/>
    </source>
</evidence>
<dbReference type="Pfam" id="PF26270">
    <property type="entry name" value="DUF8073_C"/>
    <property type="match status" value="1"/>
</dbReference>
<keyword evidence="6" id="KW-1185">Reference proteome</keyword>
<dbReference type="InterPro" id="IPR058811">
    <property type="entry name" value="DUF8073_N"/>
</dbReference>
<organism evidence="5 6">
    <name type="scientific">Halobaculum gomorrense</name>
    <dbReference type="NCBI Taxonomy" id="43928"/>
    <lineage>
        <taxon>Archaea</taxon>
        <taxon>Methanobacteriati</taxon>
        <taxon>Methanobacteriota</taxon>
        <taxon>Stenosarchaea group</taxon>
        <taxon>Halobacteria</taxon>
        <taxon>Halobacteriales</taxon>
        <taxon>Haloferacaceae</taxon>
        <taxon>Halobaculum</taxon>
    </lineage>
</organism>
<dbReference type="STRING" id="43928.SAMN05443636_1539"/>
<dbReference type="Pfam" id="PF26272">
    <property type="entry name" value="DUF8073_N"/>
    <property type="match status" value="1"/>
</dbReference>
<dbReference type="Proteomes" id="UP000184357">
    <property type="component" value="Unassembled WGS sequence"/>
</dbReference>
<evidence type="ECO:0000259" key="3">
    <source>
        <dbReference type="Pfam" id="PF26271"/>
    </source>
</evidence>
<dbReference type="EMBL" id="FQWV01000003">
    <property type="protein sequence ID" value="SHG99236.1"/>
    <property type="molecule type" value="Genomic_DNA"/>
</dbReference>
<feature type="region of interest" description="Disordered" evidence="1">
    <location>
        <begin position="107"/>
        <end position="158"/>
    </location>
</feature>
<evidence type="ECO:0000259" key="2">
    <source>
        <dbReference type="Pfam" id="PF26270"/>
    </source>
</evidence>
<feature type="domain" description="DUF8073" evidence="2">
    <location>
        <begin position="251"/>
        <end position="313"/>
    </location>
</feature>
<dbReference type="InterPro" id="IPR058810">
    <property type="entry name" value="DUF8073_C"/>
</dbReference>
<feature type="region of interest" description="Disordered" evidence="1">
    <location>
        <begin position="198"/>
        <end position="234"/>
    </location>
</feature>
<name>A0A1M5PBV2_9EURY</name>
<gene>
    <name evidence="5" type="ORF">SAMN05443636_1539</name>
</gene>
<dbReference type="OrthoDB" id="238089at2157"/>
<dbReference type="InterPro" id="IPR058809">
    <property type="entry name" value="DUF8073_M"/>
</dbReference>
<evidence type="ECO:0000313" key="6">
    <source>
        <dbReference type="Proteomes" id="UP000184357"/>
    </source>
</evidence>
<reference evidence="5 6" key="1">
    <citation type="submission" date="2016-11" db="EMBL/GenBank/DDBJ databases">
        <authorList>
            <person name="Jaros S."/>
            <person name="Januszkiewicz K."/>
            <person name="Wedrychowicz H."/>
        </authorList>
    </citation>
    <scope>NUCLEOTIDE SEQUENCE [LARGE SCALE GENOMIC DNA]</scope>
    <source>
        <strain evidence="5 6">DSM 9297</strain>
    </source>
</reference>
<feature type="compositionally biased region" description="Basic and acidic residues" evidence="1">
    <location>
        <begin position="210"/>
        <end position="222"/>
    </location>
</feature>
<dbReference type="AlphaFoldDB" id="A0A1M5PBV2"/>
<accession>A0A1M5PBV2</accession>
<sequence length="317" mass="33415">MLVSKAFRELGGFLEECESYGRVTDVKFADGPDGDGSLAADVTLTLPLTANDGEPTTLRAVDVAGDGSLRLTLESDEPVVPVGEGPVSVETTGTEIADGTVTVSLTASVPTAAEPAATDSTGGTDGGRQSPAPDPGTTAAIDDGGSKSEPEVPPFRNPELLADVYDRCDTFAEMAETLDMDVTAETVRRYMIDYDIHQPNSYDTGDDAPAGDKRASADRTGEEPTAGAGDGTETPVILADGVGLPEDITVETLIETVRRSNTIYEVKQDMGLERDDALEVLRELNLLDIVVGRLATEAERDISRDEIIGRLQQLPQG</sequence>
<protein>
    <submittedName>
        <fullName evidence="5">Uncharacterized protein</fullName>
    </submittedName>
</protein>
<dbReference type="RefSeq" id="WP_073308160.1">
    <property type="nucleotide sequence ID" value="NZ_FQWV01000003.1"/>
</dbReference>
<feature type="domain" description="DUF8073" evidence="3">
    <location>
        <begin position="155"/>
        <end position="195"/>
    </location>
</feature>
<feature type="domain" description="DUF8073" evidence="4">
    <location>
        <begin position="4"/>
        <end position="109"/>
    </location>
</feature>
<evidence type="ECO:0000256" key="1">
    <source>
        <dbReference type="SAM" id="MobiDB-lite"/>
    </source>
</evidence>
<dbReference type="Pfam" id="PF26271">
    <property type="entry name" value="DUF8073_M"/>
    <property type="match status" value="1"/>
</dbReference>